<proteinExistence type="predicted"/>
<accession>A0A5B7GBA1</accession>
<protein>
    <submittedName>
        <fullName evidence="1">Uncharacterized protein</fullName>
    </submittedName>
</protein>
<dbReference type="AlphaFoldDB" id="A0A5B7GBA1"/>
<evidence type="ECO:0000313" key="1">
    <source>
        <dbReference type="EMBL" id="MPC56192.1"/>
    </source>
</evidence>
<comment type="caution">
    <text evidence="1">The sequence shown here is derived from an EMBL/GenBank/DDBJ whole genome shotgun (WGS) entry which is preliminary data.</text>
</comment>
<sequence>MRGRVSVWHQTGAPSRKSLRILSFREHTDEPSCETICYSETWRSLVSPVGGGRSAVTRTGLVHSRSRRAGGE</sequence>
<name>A0A5B7GBA1_PORTR</name>
<reference evidence="1 2" key="1">
    <citation type="submission" date="2019-05" db="EMBL/GenBank/DDBJ databases">
        <title>Another draft genome of Portunus trituberculatus and its Hox gene families provides insights of decapod evolution.</title>
        <authorList>
            <person name="Jeong J.-H."/>
            <person name="Song I."/>
            <person name="Kim S."/>
            <person name="Choi T."/>
            <person name="Kim D."/>
            <person name="Ryu S."/>
            <person name="Kim W."/>
        </authorList>
    </citation>
    <scope>NUCLEOTIDE SEQUENCE [LARGE SCALE GENOMIC DNA]</scope>
    <source>
        <tissue evidence="1">Muscle</tissue>
    </source>
</reference>
<evidence type="ECO:0000313" key="2">
    <source>
        <dbReference type="Proteomes" id="UP000324222"/>
    </source>
</evidence>
<organism evidence="1 2">
    <name type="scientific">Portunus trituberculatus</name>
    <name type="common">Swimming crab</name>
    <name type="synonym">Neptunus trituberculatus</name>
    <dbReference type="NCBI Taxonomy" id="210409"/>
    <lineage>
        <taxon>Eukaryota</taxon>
        <taxon>Metazoa</taxon>
        <taxon>Ecdysozoa</taxon>
        <taxon>Arthropoda</taxon>
        <taxon>Crustacea</taxon>
        <taxon>Multicrustacea</taxon>
        <taxon>Malacostraca</taxon>
        <taxon>Eumalacostraca</taxon>
        <taxon>Eucarida</taxon>
        <taxon>Decapoda</taxon>
        <taxon>Pleocyemata</taxon>
        <taxon>Brachyura</taxon>
        <taxon>Eubrachyura</taxon>
        <taxon>Portunoidea</taxon>
        <taxon>Portunidae</taxon>
        <taxon>Portuninae</taxon>
        <taxon>Portunus</taxon>
    </lineage>
</organism>
<keyword evidence="2" id="KW-1185">Reference proteome</keyword>
<dbReference type="EMBL" id="VSRR010013767">
    <property type="protein sequence ID" value="MPC56192.1"/>
    <property type="molecule type" value="Genomic_DNA"/>
</dbReference>
<dbReference type="Proteomes" id="UP000324222">
    <property type="component" value="Unassembled WGS sequence"/>
</dbReference>
<gene>
    <name evidence="1" type="ORF">E2C01_050145</name>
</gene>